<name>A0ABT9MUV8_9ACTN</name>
<protein>
    <submittedName>
        <fullName evidence="1">Uncharacterized protein</fullName>
    </submittedName>
</protein>
<accession>A0ABT9MUV8</accession>
<reference evidence="1 2" key="1">
    <citation type="submission" date="2023-07" db="EMBL/GenBank/DDBJ databases">
        <title>Sequencing the genomes of 1000 actinobacteria strains.</title>
        <authorList>
            <person name="Klenk H.-P."/>
        </authorList>
    </citation>
    <scope>NUCLEOTIDE SEQUENCE [LARGE SCALE GENOMIC DNA]</scope>
    <source>
        <strain evidence="1 2">DSM 44710</strain>
    </source>
</reference>
<organism evidence="1 2">
    <name type="scientific">Catenuloplanes nepalensis</name>
    <dbReference type="NCBI Taxonomy" id="587533"/>
    <lineage>
        <taxon>Bacteria</taxon>
        <taxon>Bacillati</taxon>
        <taxon>Actinomycetota</taxon>
        <taxon>Actinomycetes</taxon>
        <taxon>Micromonosporales</taxon>
        <taxon>Micromonosporaceae</taxon>
        <taxon>Catenuloplanes</taxon>
    </lineage>
</organism>
<proteinExistence type="predicted"/>
<sequence>MAREKKPPQTDMTMQEAIESMTGFEEDDLYKTYKVTVGAEVNGRLSNVARGMIYILEKRKNPSYTKAQSESYTLADAQDYFTAEEAVDGDSEEGKG</sequence>
<gene>
    <name evidence="1" type="ORF">J2S43_003734</name>
</gene>
<keyword evidence="2" id="KW-1185">Reference proteome</keyword>
<dbReference type="RefSeq" id="WP_306830851.1">
    <property type="nucleotide sequence ID" value="NZ_JAUSRA010000001.1"/>
</dbReference>
<evidence type="ECO:0000313" key="1">
    <source>
        <dbReference type="EMBL" id="MDP9795222.1"/>
    </source>
</evidence>
<dbReference type="EMBL" id="JAUSRA010000001">
    <property type="protein sequence ID" value="MDP9795222.1"/>
    <property type="molecule type" value="Genomic_DNA"/>
</dbReference>
<evidence type="ECO:0000313" key="2">
    <source>
        <dbReference type="Proteomes" id="UP001240984"/>
    </source>
</evidence>
<dbReference type="Proteomes" id="UP001240984">
    <property type="component" value="Unassembled WGS sequence"/>
</dbReference>
<comment type="caution">
    <text evidence="1">The sequence shown here is derived from an EMBL/GenBank/DDBJ whole genome shotgun (WGS) entry which is preliminary data.</text>
</comment>